<organism evidence="1 2">
    <name type="scientific">Falsiroseomonas oleicola</name>
    <dbReference type="NCBI Taxonomy" id="2801474"/>
    <lineage>
        <taxon>Bacteria</taxon>
        <taxon>Pseudomonadati</taxon>
        <taxon>Pseudomonadota</taxon>
        <taxon>Alphaproteobacteria</taxon>
        <taxon>Acetobacterales</taxon>
        <taxon>Roseomonadaceae</taxon>
        <taxon>Falsiroseomonas</taxon>
    </lineage>
</organism>
<gene>
    <name evidence="1" type="ORF">JJQ90_02205</name>
</gene>
<evidence type="ECO:0000313" key="1">
    <source>
        <dbReference type="EMBL" id="MBU8542496.1"/>
    </source>
</evidence>
<keyword evidence="2" id="KW-1185">Reference proteome</keyword>
<evidence type="ECO:0000313" key="2">
    <source>
        <dbReference type="Proteomes" id="UP000689967"/>
    </source>
</evidence>
<protein>
    <submittedName>
        <fullName evidence="1">Uncharacterized protein</fullName>
    </submittedName>
</protein>
<name>A0ABS6H284_9PROT</name>
<dbReference type="Proteomes" id="UP000689967">
    <property type="component" value="Unassembled WGS sequence"/>
</dbReference>
<comment type="caution">
    <text evidence="1">The sequence shown here is derived from an EMBL/GenBank/DDBJ whole genome shotgun (WGS) entry which is preliminary data.</text>
</comment>
<dbReference type="RefSeq" id="WP_216872814.1">
    <property type="nucleotide sequence ID" value="NZ_JAERQM010000001.1"/>
</dbReference>
<dbReference type="EMBL" id="JAERQM010000001">
    <property type="protein sequence ID" value="MBU8542496.1"/>
    <property type="molecule type" value="Genomic_DNA"/>
</dbReference>
<reference evidence="1 2" key="1">
    <citation type="submission" date="2021-01" db="EMBL/GenBank/DDBJ databases">
        <title>Roseomonas sp. nov, a bacterium isolated from an oil production mixture in Yumen Oilfield.</title>
        <authorList>
            <person name="Wu D."/>
        </authorList>
    </citation>
    <scope>NUCLEOTIDE SEQUENCE [LARGE SCALE GENOMIC DNA]</scope>
    <source>
        <strain evidence="1 2">ROY-5-3</strain>
    </source>
</reference>
<accession>A0ABS6H284</accession>
<sequence>MAETARRFLEGIWPDWHRQRGMPVPAIASTGTCGRSAVFLARALREAGHPAEACQGWFLAQRHGWVAARGLILDITADQFGAPPVLICPDPDPRYRPGPDTADPAFQAARAQDVAAIWDRWRAFTATTLP</sequence>
<proteinExistence type="predicted"/>